<dbReference type="PANTHER" id="PTHR37813">
    <property type="entry name" value="FELS-2 PROPHAGE PROTEIN"/>
    <property type="match status" value="1"/>
</dbReference>
<dbReference type="PANTHER" id="PTHR37813:SF1">
    <property type="entry name" value="FELS-2 PROPHAGE PROTEIN"/>
    <property type="match status" value="1"/>
</dbReference>
<comment type="caution">
    <text evidence="2">The sequence shown here is derived from an EMBL/GenBank/DDBJ whole genome shotgun (WGS) entry which is preliminary data.</text>
</comment>
<protein>
    <recommendedName>
        <fullName evidence="4">Phage tail tape measure protein</fullName>
    </recommendedName>
</protein>
<proteinExistence type="predicted"/>
<evidence type="ECO:0000313" key="2">
    <source>
        <dbReference type="EMBL" id="GLC32923.1"/>
    </source>
</evidence>
<gene>
    <name evidence="2" type="ORF">bsdE14_43330</name>
</gene>
<keyword evidence="1" id="KW-0812">Transmembrane</keyword>
<name>A0ABQ5NCC1_9CLOT</name>
<keyword evidence="1" id="KW-1133">Transmembrane helix</keyword>
<sequence>MQKTDEHAEKVGGTLTKGIGTAAKWGIGIATAAAGAATGLFAMASKASETAANIDDISQRTNLSAKTLQEFKYAAEMSGFSLDTIEGSAKKLTATLGKVKDGNKDTTVLFKQLGVSVVDANGKLKSTDEVFPQVLAKLADMDNQTERNALMMQLFGKSAMDMAPLLNGGSAGIKQLTDEANKLGLVMSDDAVSSGAQFDDMLTQAKSSLGALATKIGIEVLPIAQQILNWVMTNMPTIQNVTSTGFNVISTAVKFLMDNSNWLIPVLGGLLGAILALNVINSLNGLMALWKASTLAQTYAQGGLNAVLAANPIGIVVMAIGLLIAAGIALYRNWDTVKAAAISVFGTIKNFVGGVIDGIKNGFHGMVNGVISGLNKMIRALNGLNFTVPDWVPVIGGGSFGFDIPTIPSYAVGTRYLPKDMLVQAHEGEMIVPKSENPYANSGGAVLPSGSLIIQIENFINDRKQSVQAFAEELEFYRKQINSSEGSV</sequence>
<evidence type="ECO:0000313" key="3">
    <source>
        <dbReference type="Proteomes" id="UP001208567"/>
    </source>
</evidence>
<dbReference type="Proteomes" id="UP001208567">
    <property type="component" value="Unassembled WGS sequence"/>
</dbReference>
<feature type="transmembrane region" description="Helical" evidence="1">
    <location>
        <begin position="313"/>
        <end position="331"/>
    </location>
</feature>
<evidence type="ECO:0008006" key="4">
    <source>
        <dbReference type="Google" id="ProtNLM"/>
    </source>
</evidence>
<accession>A0ABQ5NCC1</accession>
<dbReference type="EMBL" id="BRXR01000002">
    <property type="protein sequence ID" value="GLC32923.1"/>
    <property type="molecule type" value="Genomic_DNA"/>
</dbReference>
<keyword evidence="1" id="KW-0472">Membrane</keyword>
<feature type="transmembrane region" description="Helical" evidence="1">
    <location>
        <begin position="262"/>
        <end position="280"/>
    </location>
</feature>
<dbReference type="RefSeq" id="WP_264852385.1">
    <property type="nucleotide sequence ID" value="NZ_BRXR01000002.1"/>
</dbReference>
<keyword evidence="3" id="KW-1185">Reference proteome</keyword>
<organism evidence="2 3">
    <name type="scientific">Clostridium omnivorum</name>
    <dbReference type="NCBI Taxonomy" id="1604902"/>
    <lineage>
        <taxon>Bacteria</taxon>
        <taxon>Bacillati</taxon>
        <taxon>Bacillota</taxon>
        <taxon>Clostridia</taxon>
        <taxon>Eubacteriales</taxon>
        <taxon>Clostridiaceae</taxon>
        <taxon>Clostridium</taxon>
    </lineage>
</organism>
<reference evidence="2 3" key="1">
    <citation type="journal article" date="2024" name="Int. J. Syst. Evol. Microbiol.">
        <title>Clostridium omnivorum sp. nov., isolated from anoxic soil under the treatment of reductive soil disinfestation.</title>
        <authorList>
            <person name="Ueki A."/>
            <person name="Tonouchi A."/>
            <person name="Kaku N."/>
            <person name="Honma S."/>
            <person name="Ueki K."/>
        </authorList>
    </citation>
    <scope>NUCLEOTIDE SEQUENCE [LARGE SCALE GENOMIC DNA]</scope>
    <source>
        <strain evidence="2 3">E14</strain>
    </source>
</reference>
<evidence type="ECO:0000256" key="1">
    <source>
        <dbReference type="SAM" id="Phobius"/>
    </source>
</evidence>